<organism evidence="2 3">
    <name type="scientific">Candidatus Hydrogenisulfobacillus filiaventi</name>
    <dbReference type="NCBI Taxonomy" id="2707344"/>
    <lineage>
        <taxon>Bacteria</taxon>
        <taxon>Bacillati</taxon>
        <taxon>Bacillota</taxon>
        <taxon>Clostridia</taxon>
        <taxon>Eubacteriales</taxon>
        <taxon>Clostridiales Family XVII. Incertae Sedis</taxon>
        <taxon>Candidatus Hydrogenisulfobacillus</taxon>
    </lineage>
</organism>
<dbReference type="Proteomes" id="UP000503399">
    <property type="component" value="Chromosome"/>
</dbReference>
<name>A0A6F8ZH25_9FIRM</name>
<evidence type="ECO:0000256" key="1">
    <source>
        <dbReference type="SAM" id="Coils"/>
    </source>
</evidence>
<sequence>MGAWRGQAVAALLLGLLAGGGWSYLRLGGSLAGCQAALARTRAQVRTLGAENRRLEDALAALNRQRSRGQVIRRVQLRLLASPLTAAQVEAALAPYLEPLLGTSLQGVQPELVYRLLAGRILTVGNGVYRLEVAAVLLAPDTVLLVRVVPLSGGGGPG</sequence>
<evidence type="ECO:0000313" key="3">
    <source>
        <dbReference type="Proteomes" id="UP000503399"/>
    </source>
</evidence>
<proteinExistence type="predicted"/>
<gene>
    <name evidence="2" type="ORF">R50_1386</name>
</gene>
<feature type="coiled-coil region" evidence="1">
    <location>
        <begin position="38"/>
        <end position="65"/>
    </location>
</feature>
<keyword evidence="1" id="KW-0175">Coiled coil</keyword>
<evidence type="ECO:0000313" key="2">
    <source>
        <dbReference type="EMBL" id="CAB1128892.1"/>
    </source>
</evidence>
<protein>
    <submittedName>
        <fullName evidence="2">Uncharacterized protein</fullName>
    </submittedName>
</protein>
<accession>A0A6F8ZH25</accession>
<dbReference type="AlphaFoldDB" id="A0A6F8ZH25"/>
<dbReference type="KEGG" id="hfv:R50_1386"/>
<keyword evidence="3" id="KW-1185">Reference proteome</keyword>
<dbReference type="EMBL" id="LR778114">
    <property type="protein sequence ID" value="CAB1128892.1"/>
    <property type="molecule type" value="Genomic_DNA"/>
</dbReference>
<reference evidence="2 3" key="1">
    <citation type="submission" date="2020-02" db="EMBL/GenBank/DDBJ databases">
        <authorList>
            <person name="Hogendoorn C."/>
        </authorList>
    </citation>
    <scope>NUCLEOTIDE SEQUENCE [LARGE SCALE GENOMIC DNA]</scope>
    <source>
        <strain evidence="2">R501</strain>
    </source>
</reference>